<keyword evidence="15" id="KW-0482">Metalloprotease</keyword>
<evidence type="ECO:0000256" key="18">
    <source>
        <dbReference type="ARBA" id="ARBA00023228"/>
    </source>
</evidence>
<dbReference type="SUPFAM" id="SSF53187">
    <property type="entry name" value="Zn-dependent exopeptidases"/>
    <property type="match status" value="1"/>
</dbReference>
<evidence type="ECO:0000256" key="14">
    <source>
        <dbReference type="ARBA" id="ARBA00023034"/>
    </source>
</evidence>
<keyword evidence="10 21" id="KW-0732">Signal</keyword>
<evidence type="ECO:0000256" key="2">
    <source>
        <dbReference type="ARBA" id="ARBA00004371"/>
    </source>
</evidence>
<name>A0A259TYZ3_9BACT</name>
<dbReference type="InterPro" id="IPR039866">
    <property type="entry name" value="CPQ"/>
</dbReference>
<dbReference type="Proteomes" id="UP000216446">
    <property type="component" value="Unassembled WGS sequence"/>
</dbReference>
<protein>
    <recommendedName>
        <fullName evidence="5">Carboxypeptidase Q</fullName>
    </recommendedName>
    <alternativeName>
        <fullName evidence="20">Plasma glutamate carboxypeptidase</fullName>
    </alternativeName>
</protein>
<dbReference type="InterPro" id="IPR007484">
    <property type="entry name" value="Peptidase_M28"/>
</dbReference>
<evidence type="ECO:0000256" key="5">
    <source>
        <dbReference type="ARBA" id="ARBA00014116"/>
    </source>
</evidence>
<sequence>MPRLFCVALVLASGLLLGLASGASAQTPLDVDPYREAASRIIEAALADSAAYDRAAYMGDTFGHRFSGSQSLEDAIDWILDEMRADGLESVRGQPVMVPAWIRGQESVLMTHPRVEPLAMLGLGGSVGTTAAGVEAEVLVVGSFDELTARASEAEGKIVVYNVPFTSYGRTVAYRTQGAIAAAKVGAVASLVRSVGPVSLSTPHTGTMSYEDGVPRIPHAAITVEAAAMLQRMADRGEAPRLRVTMGATTAPDRLSRNVIGEIRGRESPQEVVVIGGHIDSWDVGQGMHDDGGGCVVAWEAVRLLHDLGLRPRRTIRVVLWTNEENGLRGATTYADSVGASGAANTQLAIESDGGVFEPIGFGVTGSSGVFETLKPIEALLAPVLAQEASQPIGIVSGGGGADIGPLMRQGVPGVGHRTANERYFWYHHTAADTVDKLDAGHVQRNVAAMAILAYVAAEMPQRLPQGE</sequence>
<dbReference type="Pfam" id="PF04389">
    <property type="entry name" value="Peptidase_M28"/>
    <property type="match status" value="1"/>
</dbReference>
<keyword evidence="11" id="KW-0378">Hydrolase</keyword>
<dbReference type="Gene3D" id="3.40.630.10">
    <property type="entry name" value="Zn peptidases"/>
    <property type="match status" value="1"/>
</dbReference>
<comment type="caution">
    <text evidence="23">The sequence shown here is derived from an EMBL/GenBank/DDBJ whole genome shotgun (WGS) entry which is preliminary data.</text>
</comment>
<keyword evidence="8" id="KW-0645">Protease</keyword>
<dbReference type="GO" id="GO:0005615">
    <property type="term" value="C:extracellular space"/>
    <property type="evidence" value="ECO:0007669"/>
    <property type="project" value="TreeGrafter"/>
</dbReference>
<evidence type="ECO:0000313" key="23">
    <source>
        <dbReference type="EMBL" id="OZC02931.1"/>
    </source>
</evidence>
<feature type="domain" description="Peptidase M28" evidence="22">
    <location>
        <begin position="258"/>
        <end position="451"/>
    </location>
</feature>
<keyword evidence="12" id="KW-0256">Endoplasmic reticulum</keyword>
<evidence type="ECO:0000256" key="7">
    <source>
        <dbReference type="ARBA" id="ARBA00022645"/>
    </source>
</evidence>
<organism evidence="23 24">
    <name type="scientific">Rubricoccus marinus</name>
    <dbReference type="NCBI Taxonomy" id="716817"/>
    <lineage>
        <taxon>Bacteria</taxon>
        <taxon>Pseudomonadati</taxon>
        <taxon>Rhodothermota</taxon>
        <taxon>Rhodothermia</taxon>
        <taxon>Rhodothermales</taxon>
        <taxon>Rubricoccaceae</taxon>
        <taxon>Rubricoccus</taxon>
    </lineage>
</organism>
<dbReference type="GO" id="GO:0046872">
    <property type="term" value="F:metal ion binding"/>
    <property type="evidence" value="ECO:0007669"/>
    <property type="project" value="UniProtKB-KW"/>
</dbReference>
<evidence type="ECO:0000256" key="1">
    <source>
        <dbReference type="ARBA" id="ARBA00004240"/>
    </source>
</evidence>
<dbReference type="Gene3D" id="3.50.30.30">
    <property type="match status" value="1"/>
</dbReference>
<dbReference type="AlphaFoldDB" id="A0A259TYZ3"/>
<dbReference type="FunFam" id="3.50.30.30:FF:000009">
    <property type="entry name" value="Carboxypeptidase Q"/>
    <property type="match status" value="1"/>
</dbReference>
<dbReference type="GO" id="GO:0043171">
    <property type="term" value="P:peptide catabolic process"/>
    <property type="evidence" value="ECO:0007669"/>
    <property type="project" value="TreeGrafter"/>
</dbReference>
<comment type="subcellular location">
    <subcellularLocation>
        <location evidence="1">Endoplasmic reticulum</location>
    </subcellularLocation>
    <subcellularLocation>
        <location evidence="3">Golgi apparatus</location>
    </subcellularLocation>
    <subcellularLocation>
        <location evidence="2">Lysosome</location>
    </subcellularLocation>
    <subcellularLocation>
        <location evidence="4">Secreted</location>
    </subcellularLocation>
</comment>
<evidence type="ECO:0000256" key="12">
    <source>
        <dbReference type="ARBA" id="ARBA00022824"/>
    </source>
</evidence>
<proteinExistence type="predicted"/>
<evidence type="ECO:0000256" key="15">
    <source>
        <dbReference type="ARBA" id="ARBA00023049"/>
    </source>
</evidence>
<evidence type="ECO:0000256" key="6">
    <source>
        <dbReference type="ARBA" id="ARBA00022525"/>
    </source>
</evidence>
<dbReference type="RefSeq" id="WP_094547684.1">
    <property type="nucleotide sequence ID" value="NZ_MQWB01000001.1"/>
</dbReference>
<evidence type="ECO:0000256" key="10">
    <source>
        <dbReference type="ARBA" id="ARBA00022729"/>
    </source>
</evidence>
<evidence type="ECO:0000256" key="9">
    <source>
        <dbReference type="ARBA" id="ARBA00022723"/>
    </source>
</evidence>
<keyword evidence="24" id="KW-1185">Reference proteome</keyword>
<keyword evidence="17" id="KW-0325">Glycoprotein</keyword>
<dbReference type="PANTHER" id="PTHR12053:SF3">
    <property type="entry name" value="CARBOXYPEPTIDASE Q"/>
    <property type="match status" value="1"/>
</dbReference>
<evidence type="ECO:0000256" key="17">
    <source>
        <dbReference type="ARBA" id="ARBA00023180"/>
    </source>
</evidence>
<keyword evidence="9" id="KW-0479">Metal-binding</keyword>
<dbReference type="GO" id="GO:0005764">
    <property type="term" value="C:lysosome"/>
    <property type="evidence" value="ECO:0007669"/>
    <property type="project" value="UniProtKB-SubCell"/>
</dbReference>
<evidence type="ECO:0000256" key="11">
    <source>
        <dbReference type="ARBA" id="ARBA00022801"/>
    </source>
</evidence>
<evidence type="ECO:0000256" key="3">
    <source>
        <dbReference type="ARBA" id="ARBA00004555"/>
    </source>
</evidence>
<reference evidence="23 24" key="1">
    <citation type="submission" date="2016-11" db="EMBL/GenBank/DDBJ databases">
        <title>Study of marine rhodopsin-containing bacteria.</title>
        <authorList>
            <person name="Yoshizawa S."/>
            <person name="Kumagai Y."/>
            <person name="Kogure K."/>
        </authorList>
    </citation>
    <scope>NUCLEOTIDE SEQUENCE [LARGE SCALE GENOMIC DNA]</scope>
    <source>
        <strain evidence="23 24">SG-29</strain>
    </source>
</reference>
<dbReference type="EMBL" id="MQWB01000001">
    <property type="protein sequence ID" value="OZC02931.1"/>
    <property type="molecule type" value="Genomic_DNA"/>
</dbReference>
<evidence type="ECO:0000256" key="16">
    <source>
        <dbReference type="ARBA" id="ARBA00023145"/>
    </source>
</evidence>
<evidence type="ECO:0000256" key="8">
    <source>
        <dbReference type="ARBA" id="ARBA00022670"/>
    </source>
</evidence>
<evidence type="ECO:0000256" key="21">
    <source>
        <dbReference type="SAM" id="SignalP"/>
    </source>
</evidence>
<keyword evidence="16" id="KW-0865">Zymogen</keyword>
<evidence type="ECO:0000256" key="20">
    <source>
        <dbReference type="ARBA" id="ARBA00033328"/>
    </source>
</evidence>
<accession>A0A259TYZ3</accession>
<keyword evidence="18" id="KW-0458">Lysosome</keyword>
<dbReference type="GO" id="GO:0070573">
    <property type="term" value="F:metallodipeptidase activity"/>
    <property type="evidence" value="ECO:0007669"/>
    <property type="project" value="InterPro"/>
</dbReference>
<dbReference type="InParanoid" id="A0A259TYZ3"/>
<feature type="chain" id="PRO_5012062364" description="Carboxypeptidase Q" evidence="21">
    <location>
        <begin position="26"/>
        <end position="468"/>
    </location>
</feature>
<evidence type="ECO:0000313" key="24">
    <source>
        <dbReference type="Proteomes" id="UP000216446"/>
    </source>
</evidence>
<dbReference type="GO" id="GO:0006508">
    <property type="term" value="P:proteolysis"/>
    <property type="evidence" value="ECO:0007669"/>
    <property type="project" value="UniProtKB-KW"/>
</dbReference>
<keyword evidence="14" id="KW-0333">Golgi apparatus</keyword>
<evidence type="ECO:0000259" key="22">
    <source>
        <dbReference type="Pfam" id="PF04389"/>
    </source>
</evidence>
<dbReference type="PANTHER" id="PTHR12053">
    <property type="entry name" value="PROTEASE FAMILY M28 PLASMA GLUTAMATE CARBOXYPEPTIDASE-RELATED"/>
    <property type="match status" value="1"/>
</dbReference>
<dbReference type="OrthoDB" id="9769665at2"/>
<keyword evidence="13" id="KW-0862">Zinc</keyword>
<keyword evidence="6" id="KW-0964">Secreted</keyword>
<gene>
    <name evidence="23" type="ORF">BSZ36_08065</name>
</gene>
<keyword evidence="7 23" id="KW-0121">Carboxypeptidase</keyword>
<dbReference type="GO" id="GO:0004180">
    <property type="term" value="F:carboxypeptidase activity"/>
    <property type="evidence" value="ECO:0007669"/>
    <property type="project" value="UniProtKB-KW"/>
</dbReference>
<evidence type="ECO:0000256" key="4">
    <source>
        <dbReference type="ARBA" id="ARBA00004613"/>
    </source>
</evidence>
<feature type="signal peptide" evidence="21">
    <location>
        <begin position="1"/>
        <end position="25"/>
    </location>
</feature>
<evidence type="ECO:0000256" key="19">
    <source>
        <dbReference type="ARBA" id="ARBA00025833"/>
    </source>
</evidence>
<comment type="subunit">
    <text evidence="19">Homodimer. The monomeric form is inactive while the homodimer is active.</text>
</comment>
<evidence type="ECO:0000256" key="13">
    <source>
        <dbReference type="ARBA" id="ARBA00022833"/>
    </source>
</evidence>